<dbReference type="Pfam" id="PF06723">
    <property type="entry name" value="MreB_Mbl"/>
    <property type="match status" value="1"/>
</dbReference>
<comment type="subcellular location">
    <subcellularLocation>
        <location evidence="6">Cytoplasm</location>
    </subcellularLocation>
    <text evidence="6">Membrane-associated.</text>
</comment>
<dbReference type="RefSeq" id="WP_097000105.1">
    <property type="nucleotide sequence ID" value="NZ_OBEI01000002.1"/>
</dbReference>
<dbReference type="SUPFAM" id="SSF53067">
    <property type="entry name" value="Actin-like ATPase domain"/>
    <property type="match status" value="2"/>
</dbReference>
<keyword evidence="4 6" id="KW-0133">Cell shape</keyword>
<dbReference type="GO" id="GO:0005737">
    <property type="term" value="C:cytoplasm"/>
    <property type="evidence" value="ECO:0007669"/>
    <property type="project" value="UniProtKB-SubCell"/>
</dbReference>
<protein>
    <recommendedName>
        <fullName evidence="6">Cell shape-determining protein MreB</fullName>
    </recommendedName>
</protein>
<name>A0A285NC97_9AQUI</name>
<gene>
    <name evidence="6" type="primary">mreB</name>
    <name evidence="7" type="ORF">SAMN06265182_0938</name>
</gene>
<dbReference type="Gene3D" id="3.30.420.40">
    <property type="match status" value="2"/>
</dbReference>
<dbReference type="GO" id="GO:0005524">
    <property type="term" value="F:ATP binding"/>
    <property type="evidence" value="ECO:0007669"/>
    <property type="project" value="UniProtKB-KW"/>
</dbReference>
<dbReference type="OrthoDB" id="9768127at2"/>
<dbReference type="NCBIfam" id="TIGR00904">
    <property type="entry name" value="mreB"/>
    <property type="match status" value="1"/>
</dbReference>
<keyword evidence="1 6" id="KW-0963">Cytoplasm</keyword>
<reference evidence="8" key="1">
    <citation type="submission" date="2017-09" db="EMBL/GenBank/DDBJ databases">
        <authorList>
            <person name="Varghese N."/>
            <person name="Submissions S."/>
        </authorList>
    </citation>
    <scope>NUCLEOTIDE SEQUENCE [LARGE SCALE GENOMIC DNA]</scope>
    <source>
        <strain evidence="8">DSM 15103</strain>
    </source>
</reference>
<dbReference type="PANTHER" id="PTHR42749">
    <property type="entry name" value="CELL SHAPE-DETERMINING PROTEIN MREB"/>
    <property type="match status" value="1"/>
</dbReference>
<organism evidence="7 8">
    <name type="scientific">Persephonella hydrogeniphila</name>
    <dbReference type="NCBI Taxonomy" id="198703"/>
    <lineage>
        <taxon>Bacteria</taxon>
        <taxon>Pseudomonadati</taxon>
        <taxon>Aquificota</taxon>
        <taxon>Aquificia</taxon>
        <taxon>Aquificales</taxon>
        <taxon>Hydrogenothermaceae</taxon>
        <taxon>Persephonella</taxon>
    </lineage>
</organism>
<evidence type="ECO:0000256" key="4">
    <source>
        <dbReference type="ARBA" id="ARBA00022960"/>
    </source>
</evidence>
<dbReference type="InterPro" id="IPR043129">
    <property type="entry name" value="ATPase_NBD"/>
</dbReference>
<evidence type="ECO:0000313" key="7">
    <source>
        <dbReference type="EMBL" id="SNZ07134.1"/>
    </source>
</evidence>
<accession>A0A285NC97</accession>
<dbReference type="NCBIfam" id="NF010539">
    <property type="entry name" value="PRK13927.1"/>
    <property type="match status" value="1"/>
</dbReference>
<comment type="function">
    <text evidence="6">Forms membrane-associated dynamic filaments that are essential for cell shape determination. Acts by regulating cell wall synthesis and cell elongation, and thus cell shape. A feedback loop between cell geometry and MreB localization may maintain elongated cell shape by targeting cell wall growth to regions of negative cell wall curvature.</text>
</comment>
<comment type="similarity">
    <text evidence="5 6">Belongs to the FtsA/MreB family.</text>
</comment>
<dbReference type="GO" id="GO:0008360">
    <property type="term" value="P:regulation of cell shape"/>
    <property type="evidence" value="ECO:0007669"/>
    <property type="project" value="UniProtKB-UniRule"/>
</dbReference>
<evidence type="ECO:0000256" key="1">
    <source>
        <dbReference type="ARBA" id="ARBA00022490"/>
    </source>
</evidence>
<evidence type="ECO:0000256" key="3">
    <source>
        <dbReference type="ARBA" id="ARBA00022840"/>
    </source>
</evidence>
<dbReference type="GO" id="GO:0000902">
    <property type="term" value="P:cell morphogenesis"/>
    <property type="evidence" value="ECO:0007669"/>
    <property type="project" value="InterPro"/>
</dbReference>
<dbReference type="PANTHER" id="PTHR42749:SF1">
    <property type="entry name" value="CELL SHAPE-DETERMINING PROTEIN MREB"/>
    <property type="match status" value="1"/>
</dbReference>
<dbReference type="HAMAP" id="MF_02207">
    <property type="entry name" value="MreB"/>
    <property type="match status" value="1"/>
</dbReference>
<sequence length="346" mass="37307">MFLDRIIGLFSNDIGIDLGTANTLVFVKGKGILLSEPSIVSVDTRTGKVIAVGSESKKMIGKTPKEIEVIRPLKDGVIADFDVTQEMLKYFIKKVHSNMSFSKILRPRPRVIIGVPSGITTVEKRAVIDAARQSGAREVFLIAEPMAAALGAGLPIQSPGGNMIVDIGGGTSEIAVISLSGLVLSESIKVAGDEMTEAIIQYMKRHHNLLIGEQSAERIKMELGSAYPSERDKKTMVVPGRDLRGLPGSVEIKGEEIRHALENVIQSIVNAVRLALEKTPPELSADIVERGIVLAGGGSLLHAMDIRLREETNLPVYYCEDPLTAVAEGIGKALDDIDLIRKISLQ</sequence>
<evidence type="ECO:0000313" key="8">
    <source>
        <dbReference type="Proteomes" id="UP000219036"/>
    </source>
</evidence>
<dbReference type="InterPro" id="IPR056546">
    <property type="entry name" value="MreB_MamK-like"/>
</dbReference>
<comment type="subunit">
    <text evidence="6">Forms polymers.</text>
</comment>
<feature type="binding site" evidence="6">
    <location>
        <begin position="169"/>
        <end position="171"/>
    </location>
    <ligand>
        <name>ATP</name>
        <dbReference type="ChEBI" id="CHEBI:30616"/>
    </ligand>
</feature>
<feature type="binding site" evidence="6">
    <location>
        <begin position="297"/>
        <end position="300"/>
    </location>
    <ligand>
        <name>ATP</name>
        <dbReference type="ChEBI" id="CHEBI:30616"/>
    </ligand>
</feature>
<dbReference type="CDD" id="cd10225">
    <property type="entry name" value="ASKHA_NBD_MreB-like"/>
    <property type="match status" value="1"/>
</dbReference>
<keyword evidence="2 6" id="KW-0547">Nucleotide-binding</keyword>
<evidence type="ECO:0000256" key="5">
    <source>
        <dbReference type="ARBA" id="ARBA00023458"/>
    </source>
</evidence>
<keyword evidence="3 6" id="KW-0067">ATP-binding</keyword>
<keyword evidence="8" id="KW-1185">Reference proteome</keyword>
<feature type="binding site" evidence="6">
    <location>
        <begin position="217"/>
        <end position="220"/>
    </location>
    <ligand>
        <name>ATP</name>
        <dbReference type="ChEBI" id="CHEBI:30616"/>
    </ligand>
</feature>
<evidence type="ECO:0000256" key="2">
    <source>
        <dbReference type="ARBA" id="ARBA00022741"/>
    </source>
</evidence>
<dbReference type="EMBL" id="OBEI01000002">
    <property type="protein sequence ID" value="SNZ07134.1"/>
    <property type="molecule type" value="Genomic_DNA"/>
</dbReference>
<dbReference type="Proteomes" id="UP000219036">
    <property type="component" value="Unassembled WGS sequence"/>
</dbReference>
<dbReference type="AlphaFoldDB" id="A0A285NC97"/>
<evidence type="ECO:0000256" key="6">
    <source>
        <dbReference type="HAMAP-Rule" id="MF_02207"/>
    </source>
</evidence>
<proteinExistence type="inferred from homology"/>
<dbReference type="PRINTS" id="PR01652">
    <property type="entry name" value="SHAPEPROTEIN"/>
</dbReference>
<feature type="binding site" evidence="6">
    <location>
        <begin position="20"/>
        <end position="22"/>
    </location>
    <ligand>
        <name>ATP</name>
        <dbReference type="ChEBI" id="CHEBI:30616"/>
    </ligand>
</feature>
<dbReference type="InterPro" id="IPR004753">
    <property type="entry name" value="MreB"/>
</dbReference>